<name>A0A8H4F060_MUCCL</name>
<comment type="caution">
    <text evidence="12">The sequence shown here is derived from an EMBL/GenBank/DDBJ whole genome shotgun (WGS) entry which is preliminary data.</text>
</comment>
<dbReference type="Pfam" id="PF04158">
    <property type="entry name" value="Sof1"/>
    <property type="match status" value="1"/>
</dbReference>
<keyword evidence="7" id="KW-0687">Ribonucleoprotein</keyword>
<feature type="region of interest" description="Disordered" evidence="10">
    <location>
        <begin position="454"/>
        <end position="476"/>
    </location>
</feature>
<dbReference type="InterPro" id="IPR015943">
    <property type="entry name" value="WD40/YVTN_repeat-like_dom_sf"/>
</dbReference>
<dbReference type="Gene3D" id="2.130.10.10">
    <property type="entry name" value="YVTN repeat-like/Quinoprotein amine dehydrogenase"/>
    <property type="match status" value="2"/>
</dbReference>
<dbReference type="SMART" id="SM00320">
    <property type="entry name" value="WD40"/>
    <property type="match status" value="7"/>
</dbReference>
<keyword evidence="6" id="KW-0539">Nucleus</keyword>
<feature type="repeat" description="WD" evidence="9">
    <location>
        <begin position="320"/>
        <end position="353"/>
    </location>
</feature>
<evidence type="ECO:0000259" key="11">
    <source>
        <dbReference type="Pfam" id="PF04158"/>
    </source>
</evidence>
<accession>A0A8H4F060</accession>
<sequence length="488" mass="55845">MDSNGSGGMNRHLQRRSHTLTAITGMLPPGKKKRQNFSFLLLFNNLNNMVKVKALSRSSNDYVRERVEDIHKVQRNLDPTAHPFEQGREYTRALNSVKLDRMFAKPFVGSLNGHIDGVYCLTKHPSKLNSMISGSGDGEIRIWEVSEERTTWRVQGHRGLVSGVCPGKDEGRFLSCSTDKTVKVWGDDSEPIETYMGKHAFTGLSHHRSDPIFATSGGTVEVWDESRSEPIHDFAWGADSYQTVKFNQVQQNIFASCGTDRTIVLYDLRTSKPLSKLVMSLKTNAIAWNPMEAYIFTTGSEDHNAYTFDMRNMTSAKNVLKDHVSAIMDVDYSPTGQEIVTGSYDRTIRLYDVGTGHSRDCYHTKRMQRIFAVQYSMDSKYVLSGSDDGNIRIWKAHANEKMGVKDWREKNKLEYSAKLKERYGHMKDIRRIDKHRRTPKDIKLADSTKKEMIKAERRKEELRRKHSKKLDATRRVPEREKAIIGIAK</sequence>
<dbReference type="InterPro" id="IPR020472">
    <property type="entry name" value="WD40_PAC1"/>
</dbReference>
<evidence type="ECO:0000256" key="7">
    <source>
        <dbReference type="ARBA" id="ARBA00023274"/>
    </source>
</evidence>
<dbReference type="Proteomes" id="UP000469890">
    <property type="component" value="Unassembled WGS sequence"/>
</dbReference>
<dbReference type="Pfam" id="PF00400">
    <property type="entry name" value="WD40"/>
    <property type="match status" value="4"/>
</dbReference>
<dbReference type="FunFam" id="2.130.10.10:FF:000132">
    <property type="entry name" value="DDB1- and CUL4-associated factor 13"/>
    <property type="match status" value="1"/>
</dbReference>
<feature type="domain" description="Sof1-like protein" evidence="11">
    <location>
        <begin position="396"/>
        <end position="483"/>
    </location>
</feature>
<dbReference type="GO" id="GO:0000462">
    <property type="term" value="P:maturation of SSU-rRNA from tricistronic rRNA transcript (SSU-rRNA, 5.8S rRNA, LSU-rRNA)"/>
    <property type="evidence" value="ECO:0007669"/>
    <property type="project" value="TreeGrafter"/>
</dbReference>
<dbReference type="InterPro" id="IPR007287">
    <property type="entry name" value="Sof1"/>
</dbReference>
<organism evidence="12 13">
    <name type="scientific">Mucor circinelloides f. lusitanicus</name>
    <name type="common">Mucor racemosus var. lusitanicus</name>
    <dbReference type="NCBI Taxonomy" id="29924"/>
    <lineage>
        <taxon>Eukaryota</taxon>
        <taxon>Fungi</taxon>
        <taxon>Fungi incertae sedis</taxon>
        <taxon>Mucoromycota</taxon>
        <taxon>Mucoromycotina</taxon>
        <taxon>Mucoromycetes</taxon>
        <taxon>Mucorales</taxon>
        <taxon>Mucorineae</taxon>
        <taxon>Mucoraceae</taxon>
        <taxon>Mucor</taxon>
    </lineage>
</organism>
<dbReference type="GO" id="GO:0016567">
    <property type="term" value="P:protein ubiquitination"/>
    <property type="evidence" value="ECO:0007669"/>
    <property type="project" value="UniProtKB-UniPathway"/>
</dbReference>
<dbReference type="GO" id="GO:0032040">
    <property type="term" value="C:small-subunit processome"/>
    <property type="evidence" value="ECO:0007669"/>
    <property type="project" value="TreeGrafter"/>
</dbReference>
<evidence type="ECO:0000256" key="9">
    <source>
        <dbReference type="PROSITE-ProRule" id="PRU00221"/>
    </source>
</evidence>
<dbReference type="PRINTS" id="PR00320">
    <property type="entry name" value="GPROTEINBRPT"/>
</dbReference>
<dbReference type="PANTHER" id="PTHR22851:SF0">
    <property type="entry name" value="DDB1- AND CUL4-ASSOCIATED FACTOR 13"/>
    <property type="match status" value="1"/>
</dbReference>
<feature type="repeat" description="WD" evidence="9">
    <location>
        <begin position="154"/>
        <end position="185"/>
    </location>
</feature>
<feature type="repeat" description="WD" evidence="9">
    <location>
        <begin position="363"/>
        <end position="404"/>
    </location>
</feature>
<dbReference type="InterPro" id="IPR001680">
    <property type="entry name" value="WD40_rpt"/>
</dbReference>
<keyword evidence="4 9" id="KW-0853">WD repeat</keyword>
<dbReference type="PROSITE" id="PS50082">
    <property type="entry name" value="WD_REPEATS_2"/>
    <property type="match status" value="4"/>
</dbReference>
<evidence type="ECO:0000313" key="12">
    <source>
        <dbReference type="EMBL" id="KAF1801152.1"/>
    </source>
</evidence>
<dbReference type="PROSITE" id="PS50294">
    <property type="entry name" value="WD_REPEATS_REGION"/>
    <property type="match status" value="3"/>
</dbReference>
<evidence type="ECO:0000256" key="1">
    <source>
        <dbReference type="ARBA" id="ARBA00004604"/>
    </source>
</evidence>
<dbReference type="AlphaFoldDB" id="A0A8H4F060"/>
<evidence type="ECO:0000313" key="13">
    <source>
        <dbReference type="Proteomes" id="UP000469890"/>
    </source>
</evidence>
<comment type="similarity">
    <text evidence="2">Belongs to the WD repeat DCAF13/WDSOF1 family.</text>
</comment>
<dbReference type="CDD" id="cd00200">
    <property type="entry name" value="WD40"/>
    <property type="match status" value="1"/>
</dbReference>
<dbReference type="SUPFAM" id="SSF50978">
    <property type="entry name" value="WD40 repeat-like"/>
    <property type="match status" value="1"/>
</dbReference>
<dbReference type="PANTHER" id="PTHR22851">
    <property type="entry name" value="U3 SMALL NUCLEOLAR RNA U3 SNORNA ASSOCIATED PROTEIN"/>
    <property type="match status" value="1"/>
</dbReference>
<evidence type="ECO:0000256" key="8">
    <source>
        <dbReference type="ARBA" id="ARBA00032239"/>
    </source>
</evidence>
<protein>
    <recommendedName>
        <fullName evidence="3">DDB1- and CUL4-associated factor 13</fullName>
    </recommendedName>
    <alternativeName>
        <fullName evidence="8">WD repeat and SOF domain-containing protein 1</fullName>
    </alternativeName>
</protein>
<feature type="repeat" description="WD" evidence="9">
    <location>
        <begin position="111"/>
        <end position="153"/>
    </location>
</feature>
<evidence type="ECO:0000256" key="5">
    <source>
        <dbReference type="ARBA" id="ARBA00022737"/>
    </source>
</evidence>
<proteinExistence type="inferred from homology"/>
<keyword evidence="5" id="KW-0677">Repeat</keyword>
<dbReference type="PROSITE" id="PS00678">
    <property type="entry name" value="WD_REPEATS_1"/>
    <property type="match status" value="1"/>
</dbReference>
<dbReference type="EMBL" id="JAAECE010000005">
    <property type="protein sequence ID" value="KAF1801152.1"/>
    <property type="molecule type" value="Genomic_DNA"/>
</dbReference>
<gene>
    <name evidence="12" type="ORF">FB192DRAFT_1384333</name>
</gene>
<dbReference type="InterPro" id="IPR036322">
    <property type="entry name" value="WD40_repeat_dom_sf"/>
</dbReference>
<evidence type="ECO:0000256" key="3">
    <source>
        <dbReference type="ARBA" id="ARBA00021762"/>
    </source>
</evidence>
<dbReference type="InterPro" id="IPR051733">
    <property type="entry name" value="WD_repeat_DCAF13/WDSOF1"/>
</dbReference>
<evidence type="ECO:0000256" key="2">
    <source>
        <dbReference type="ARBA" id="ARBA00005649"/>
    </source>
</evidence>
<evidence type="ECO:0000256" key="4">
    <source>
        <dbReference type="ARBA" id="ARBA00022574"/>
    </source>
</evidence>
<evidence type="ECO:0000256" key="10">
    <source>
        <dbReference type="SAM" id="MobiDB-lite"/>
    </source>
</evidence>
<reference evidence="12 13" key="1">
    <citation type="submission" date="2019-09" db="EMBL/GenBank/DDBJ databases">
        <authorList>
            <consortium name="DOE Joint Genome Institute"/>
            <person name="Mondo S.J."/>
            <person name="Navarro-Mendoza M.I."/>
            <person name="Perez-Arques C."/>
            <person name="Panchal S."/>
            <person name="Nicolas F.E."/>
            <person name="Ganguly P."/>
            <person name="Pangilinan J."/>
            <person name="Grigoriev I."/>
            <person name="Heitman J."/>
            <person name="Sanya K."/>
            <person name="Garre V."/>
        </authorList>
    </citation>
    <scope>NUCLEOTIDE SEQUENCE [LARGE SCALE GENOMIC DNA]</scope>
    <source>
        <strain evidence="12 13">MU402</strain>
    </source>
</reference>
<dbReference type="UniPathway" id="UPA00143"/>
<dbReference type="InterPro" id="IPR019775">
    <property type="entry name" value="WD40_repeat_CS"/>
</dbReference>
<evidence type="ECO:0000256" key="6">
    <source>
        <dbReference type="ARBA" id="ARBA00023242"/>
    </source>
</evidence>
<comment type="subcellular location">
    <subcellularLocation>
        <location evidence="1">Nucleus</location>
        <location evidence="1">Nucleolus</location>
    </subcellularLocation>
</comment>